<feature type="region of interest" description="Disordered" evidence="1">
    <location>
        <begin position="72"/>
        <end position="187"/>
    </location>
</feature>
<dbReference type="STRING" id="1095629.A0A0C9YNN4"/>
<dbReference type="EMBL" id="KN838538">
    <property type="protein sequence ID" value="KIK09603.1"/>
    <property type="molecule type" value="Genomic_DNA"/>
</dbReference>
<proteinExistence type="predicted"/>
<feature type="compositionally biased region" description="Polar residues" evidence="1">
    <location>
        <begin position="84"/>
        <end position="96"/>
    </location>
</feature>
<protein>
    <submittedName>
        <fullName evidence="2">Uncharacterized protein</fullName>
    </submittedName>
</protein>
<organism evidence="2 3">
    <name type="scientific">Laccaria amethystina LaAM-08-1</name>
    <dbReference type="NCBI Taxonomy" id="1095629"/>
    <lineage>
        <taxon>Eukaryota</taxon>
        <taxon>Fungi</taxon>
        <taxon>Dikarya</taxon>
        <taxon>Basidiomycota</taxon>
        <taxon>Agaricomycotina</taxon>
        <taxon>Agaricomycetes</taxon>
        <taxon>Agaricomycetidae</taxon>
        <taxon>Agaricales</taxon>
        <taxon>Agaricineae</taxon>
        <taxon>Hydnangiaceae</taxon>
        <taxon>Laccaria</taxon>
    </lineage>
</organism>
<name>A0A0C9YNN4_9AGAR</name>
<evidence type="ECO:0000256" key="1">
    <source>
        <dbReference type="SAM" id="MobiDB-lite"/>
    </source>
</evidence>
<feature type="compositionally biased region" description="Polar residues" evidence="1">
    <location>
        <begin position="158"/>
        <end position="169"/>
    </location>
</feature>
<dbReference type="AlphaFoldDB" id="A0A0C9YNN4"/>
<evidence type="ECO:0000313" key="3">
    <source>
        <dbReference type="Proteomes" id="UP000054477"/>
    </source>
</evidence>
<feature type="compositionally biased region" description="Low complexity" evidence="1">
    <location>
        <begin position="101"/>
        <end position="116"/>
    </location>
</feature>
<evidence type="ECO:0000313" key="2">
    <source>
        <dbReference type="EMBL" id="KIK09603.1"/>
    </source>
</evidence>
<feature type="compositionally biased region" description="Basic and acidic residues" evidence="1">
    <location>
        <begin position="7"/>
        <end position="20"/>
    </location>
</feature>
<dbReference type="OrthoDB" id="2593174at2759"/>
<dbReference type="HOGENOM" id="CLU_1131329_0_0_1"/>
<sequence>MTSTPYKPKESLKGKEKATEPQEDQGDIPMPVPRVVDETIFHAKEKSARLPSPLHDRSQSFSFGQTVFYSMTNSKDIRDESTSLKRSISENASPLSPSGVPSPDSSKARSRSLSDSVFQSMLRSTSPTAPEADINDESCEDLVVYSAGPSEPDPFSANAGTYYTPQTMIPATPPQGAPKHARKTSKEESLIFSLQTQLALQTELCSQYESDLRARDELVEILGKKFSDLEKDEAKRKAALRSWKKK</sequence>
<gene>
    <name evidence="2" type="ORF">K443DRAFT_63069</name>
</gene>
<feature type="compositionally biased region" description="Polar residues" evidence="1">
    <location>
        <begin position="117"/>
        <end position="128"/>
    </location>
</feature>
<feature type="region of interest" description="Disordered" evidence="1">
    <location>
        <begin position="1"/>
        <end position="33"/>
    </location>
</feature>
<accession>A0A0C9YNN4</accession>
<reference evidence="2 3" key="1">
    <citation type="submission" date="2014-04" db="EMBL/GenBank/DDBJ databases">
        <authorList>
            <consortium name="DOE Joint Genome Institute"/>
            <person name="Kuo A."/>
            <person name="Kohler A."/>
            <person name="Nagy L.G."/>
            <person name="Floudas D."/>
            <person name="Copeland A."/>
            <person name="Barry K.W."/>
            <person name="Cichocki N."/>
            <person name="Veneault-Fourrey C."/>
            <person name="LaButti K."/>
            <person name="Lindquist E.A."/>
            <person name="Lipzen A."/>
            <person name="Lundell T."/>
            <person name="Morin E."/>
            <person name="Murat C."/>
            <person name="Sun H."/>
            <person name="Tunlid A."/>
            <person name="Henrissat B."/>
            <person name="Grigoriev I.V."/>
            <person name="Hibbett D.S."/>
            <person name="Martin F."/>
            <person name="Nordberg H.P."/>
            <person name="Cantor M.N."/>
            <person name="Hua S.X."/>
        </authorList>
    </citation>
    <scope>NUCLEOTIDE SEQUENCE [LARGE SCALE GENOMIC DNA]</scope>
    <source>
        <strain evidence="2 3">LaAM-08-1</strain>
    </source>
</reference>
<reference evidence="3" key="2">
    <citation type="submission" date="2015-01" db="EMBL/GenBank/DDBJ databases">
        <title>Evolutionary Origins and Diversification of the Mycorrhizal Mutualists.</title>
        <authorList>
            <consortium name="DOE Joint Genome Institute"/>
            <consortium name="Mycorrhizal Genomics Consortium"/>
            <person name="Kohler A."/>
            <person name="Kuo A."/>
            <person name="Nagy L.G."/>
            <person name="Floudas D."/>
            <person name="Copeland A."/>
            <person name="Barry K.W."/>
            <person name="Cichocki N."/>
            <person name="Veneault-Fourrey C."/>
            <person name="LaButti K."/>
            <person name="Lindquist E.A."/>
            <person name="Lipzen A."/>
            <person name="Lundell T."/>
            <person name="Morin E."/>
            <person name="Murat C."/>
            <person name="Riley R."/>
            <person name="Ohm R."/>
            <person name="Sun H."/>
            <person name="Tunlid A."/>
            <person name="Henrissat B."/>
            <person name="Grigoriev I.V."/>
            <person name="Hibbett D.S."/>
            <person name="Martin F."/>
        </authorList>
    </citation>
    <scope>NUCLEOTIDE SEQUENCE [LARGE SCALE GENOMIC DNA]</scope>
    <source>
        <strain evidence="3">LaAM-08-1</strain>
    </source>
</reference>
<feature type="non-terminal residue" evidence="2">
    <location>
        <position position="246"/>
    </location>
</feature>
<keyword evidence="3" id="KW-1185">Reference proteome</keyword>
<dbReference type="Proteomes" id="UP000054477">
    <property type="component" value="Unassembled WGS sequence"/>
</dbReference>